<keyword evidence="2" id="KW-1133">Transmembrane helix</keyword>
<proteinExistence type="predicted"/>
<keyword evidence="4" id="KW-1185">Reference proteome</keyword>
<dbReference type="HOGENOM" id="CLU_168346_0_0_3"/>
<accession>A9BCV0</accession>
<dbReference type="RefSeq" id="WP_012194663.1">
    <property type="nucleotide sequence ID" value="NC_009976.1"/>
</dbReference>
<protein>
    <submittedName>
        <fullName evidence="3">Uncharacterized protein</fullName>
    </submittedName>
</protein>
<keyword evidence="2" id="KW-0472">Membrane</keyword>
<name>A9BCV0_PROM4</name>
<keyword evidence="2" id="KW-0812">Transmembrane</keyword>
<dbReference type="STRING" id="93059.P9211_01071"/>
<feature type="transmembrane region" description="Helical" evidence="2">
    <location>
        <begin position="32"/>
        <end position="52"/>
    </location>
</feature>
<sequence length="112" mass="12043">MNQSKGIISIAIILLFLLPTPAGKFLINLTSGIILATLFIPVILTIFGWLGWKILRSRMNTCKVCGTTYSSEFIQCPLCGSTKITGESLNKPNQPNIPASSATIDVSAEEAD</sequence>
<dbReference type="OrthoDB" id="541322at2"/>
<reference evidence="3 4" key="1">
    <citation type="journal article" date="2007" name="PLoS Genet.">
        <title>Patterns and implications of gene gain and loss in the evolution of Prochlorococcus.</title>
        <authorList>
            <person name="Kettler G.C."/>
            <person name="Martiny A.C."/>
            <person name="Huang K."/>
            <person name="Zucker J."/>
            <person name="Coleman M.L."/>
            <person name="Rodrigue S."/>
            <person name="Chen F."/>
            <person name="Lapidus A."/>
            <person name="Ferriera S."/>
            <person name="Johnson J."/>
            <person name="Steglich C."/>
            <person name="Church G.M."/>
            <person name="Richardson P."/>
            <person name="Chisholm S.W."/>
        </authorList>
    </citation>
    <scope>NUCLEOTIDE SEQUENCE [LARGE SCALE GENOMIC DNA]</scope>
    <source>
        <strain evidence="4">MIT 9211</strain>
    </source>
</reference>
<dbReference type="KEGG" id="pmj:P9211_01071"/>
<feature type="region of interest" description="Disordered" evidence="1">
    <location>
        <begin position="90"/>
        <end position="112"/>
    </location>
</feature>
<evidence type="ECO:0000313" key="3">
    <source>
        <dbReference type="EMBL" id="ABX08038.1"/>
    </source>
</evidence>
<dbReference type="eggNOG" id="ENOG50348YN">
    <property type="taxonomic scope" value="Bacteria"/>
</dbReference>
<dbReference type="EMBL" id="CP000878">
    <property type="protein sequence ID" value="ABX08038.1"/>
    <property type="molecule type" value="Genomic_DNA"/>
</dbReference>
<feature type="compositionally biased region" description="Polar residues" evidence="1">
    <location>
        <begin position="90"/>
        <end position="104"/>
    </location>
</feature>
<evidence type="ECO:0000256" key="2">
    <source>
        <dbReference type="SAM" id="Phobius"/>
    </source>
</evidence>
<evidence type="ECO:0000256" key="1">
    <source>
        <dbReference type="SAM" id="MobiDB-lite"/>
    </source>
</evidence>
<gene>
    <name evidence="3" type="ordered locus">P9211_01071</name>
</gene>
<dbReference type="Proteomes" id="UP000000788">
    <property type="component" value="Chromosome"/>
</dbReference>
<organism evidence="3 4">
    <name type="scientific">Prochlorococcus marinus (strain MIT 9211)</name>
    <dbReference type="NCBI Taxonomy" id="93059"/>
    <lineage>
        <taxon>Bacteria</taxon>
        <taxon>Bacillati</taxon>
        <taxon>Cyanobacteriota</taxon>
        <taxon>Cyanophyceae</taxon>
        <taxon>Synechococcales</taxon>
        <taxon>Prochlorococcaceae</taxon>
        <taxon>Prochlorococcus</taxon>
    </lineage>
</organism>
<dbReference type="AlphaFoldDB" id="A9BCV0"/>
<evidence type="ECO:0000313" key="4">
    <source>
        <dbReference type="Proteomes" id="UP000000788"/>
    </source>
</evidence>